<feature type="compositionally biased region" description="Low complexity" evidence="10">
    <location>
        <begin position="9"/>
        <end position="26"/>
    </location>
</feature>
<evidence type="ECO:0000256" key="8">
    <source>
        <dbReference type="ARBA" id="ARBA00033277"/>
    </source>
</evidence>
<feature type="compositionally biased region" description="Basic and acidic residues" evidence="10">
    <location>
        <begin position="66"/>
        <end position="80"/>
    </location>
</feature>
<feature type="compositionally biased region" description="Basic and acidic residues" evidence="10">
    <location>
        <begin position="240"/>
        <end position="255"/>
    </location>
</feature>
<feature type="compositionally biased region" description="Basic and acidic residues" evidence="10">
    <location>
        <begin position="281"/>
        <end position="290"/>
    </location>
</feature>
<dbReference type="InterPro" id="IPR013083">
    <property type="entry name" value="Znf_RING/FYVE/PHD"/>
</dbReference>
<feature type="region of interest" description="Disordered" evidence="10">
    <location>
        <begin position="221"/>
        <end position="255"/>
    </location>
</feature>
<evidence type="ECO:0000313" key="13">
    <source>
        <dbReference type="Proteomes" id="UP000245768"/>
    </source>
</evidence>
<dbReference type="GO" id="GO:0016301">
    <property type="term" value="F:kinase activity"/>
    <property type="evidence" value="ECO:0007669"/>
    <property type="project" value="UniProtKB-KW"/>
</dbReference>
<evidence type="ECO:0000256" key="5">
    <source>
        <dbReference type="ARBA" id="ARBA00022833"/>
    </source>
</evidence>
<dbReference type="InterPro" id="IPR001841">
    <property type="entry name" value="Znf_RING"/>
</dbReference>
<dbReference type="STRING" id="215250.A0A316YWW5"/>
<evidence type="ECO:0000259" key="11">
    <source>
        <dbReference type="PROSITE" id="PS50089"/>
    </source>
</evidence>
<comment type="subcellular location">
    <subcellularLocation>
        <location evidence="1">Nucleus</location>
    </subcellularLocation>
</comment>
<dbReference type="SMART" id="SM00184">
    <property type="entry name" value="RING"/>
    <property type="match status" value="1"/>
</dbReference>
<dbReference type="PROSITE" id="PS50089">
    <property type="entry name" value="ZF_RING_2"/>
    <property type="match status" value="1"/>
</dbReference>
<feature type="region of interest" description="Disordered" evidence="10">
    <location>
        <begin position="268"/>
        <end position="324"/>
    </location>
</feature>
<organism evidence="12 13">
    <name type="scientific">Acaromyces ingoldii</name>
    <dbReference type="NCBI Taxonomy" id="215250"/>
    <lineage>
        <taxon>Eukaryota</taxon>
        <taxon>Fungi</taxon>
        <taxon>Dikarya</taxon>
        <taxon>Basidiomycota</taxon>
        <taxon>Ustilaginomycotina</taxon>
        <taxon>Exobasidiomycetes</taxon>
        <taxon>Exobasidiales</taxon>
        <taxon>Cryptobasidiaceae</taxon>
        <taxon>Acaromyces</taxon>
    </lineage>
</organism>
<dbReference type="Proteomes" id="UP000245768">
    <property type="component" value="Unassembled WGS sequence"/>
</dbReference>
<feature type="region of interest" description="Disordered" evidence="10">
    <location>
        <begin position="1"/>
        <end position="80"/>
    </location>
</feature>
<feature type="domain" description="RING-type" evidence="11">
    <location>
        <begin position="80"/>
        <end position="123"/>
    </location>
</feature>
<dbReference type="PANTHER" id="PTHR12683">
    <property type="entry name" value="CDK-ACTIVATING KINASE ASSEMBLY FACTOR MAT1"/>
    <property type="match status" value="1"/>
</dbReference>
<evidence type="ECO:0000256" key="10">
    <source>
        <dbReference type="SAM" id="MobiDB-lite"/>
    </source>
</evidence>
<dbReference type="RefSeq" id="XP_025379483.1">
    <property type="nucleotide sequence ID" value="XM_025521346.1"/>
</dbReference>
<dbReference type="EMBL" id="KZ819635">
    <property type="protein sequence ID" value="PWN92285.1"/>
    <property type="molecule type" value="Genomic_DNA"/>
</dbReference>
<proteinExistence type="predicted"/>
<evidence type="ECO:0000256" key="9">
    <source>
        <dbReference type="PROSITE-ProRule" id="PRU00175"/>
    </source>
</evidence>
<evidence type="ECO:0000313" key="12">
    <source>
        <dbReference type="EMBL" id="PWN92285.1"/>
    </source>
</evidence>
<evidence type="ECO:0000256" key="6">
    <source>
        <dbReference type="ARBA" id="ARBA00023242"/>
    </source>
</evidence>
<accession>A0A316YWW5</accession>
<feature type="compositionally biased region" description="Polar residues" evidence="10">
    <location>
        <begin position="27"/>
        <end position="40"/>
    </location>
</feature>
<keyword evidence="4 9" id="KW-0863">Zinc-finger</keyword>
<evidence type="ECO:0000256" key="3">
    <source>
        <dbReference type="ARBA" id="ARBA00022723"/>
    </source>
</evidence>
<sequence length="416" mass="46532">MSRRGAHTSLRGRSSANSAASAGLARQTSSTNPVNRATSAGGSGLPFVGGAASITNGSRSKQMNDPSRRISEYSSPDDKCPQCRTDRFLNPKLRLLVSPCYHKMCESCIDRIFSLGPAPCPECGRNCRKNQFGGQRFQDLNVEREVDIRSTIGRLFNKREEDFDDLKAYNDYLEEAESLMFNLINDIDLQETNARIERYEQTNRNNIATNVKSAVAESEAARVREEEDKSARQAKASRRREREARERVEKEQEERELVEALAGRGGLSVESVMQRQGANAKRREEAKEQEERAEEEAERRRELASGIVRSAARGHDKRKAQGEDDASLPMWTIEMAYDFEGPLAALTDASGLFDVRTQSHLRTTNGAIELGYLDPWTRPSFSDMADHLRAGGWDSAQGWSRSLRSASEVMGLMPRA</sequence>
<dbReference type="PANTHER" id="PTHR12683:SF13">
    <property type="entry name" value="CDK-ACTIVATING KINASE ASSEMBLY FACTOR MAT1"/>
    <property type="match status" value="1"/>
</dbReference>
<dbReference type="Pfam" id="PF06391">
    <property type="entry name" value="MAT1"/>
    <property type="match status" value="1"/>
</dbReference>
<evidence type="ECO:0000256" key="1">
    <source>
        <dbReference type="ARBA" id="ARBA00004123"/>
    </source>
</evidence>
<keyword evidence="12" id="KW-0418">Kinase</keyword>
<name>A0A316YWW5_9BASI</name>
<dbReference type="GO" id="GO:0070985">
    <property type="term" value="C:transcription factor TFIIK complex"/>
    <property type="evidence" value="ECO:0007669"/>
    <property type="project" value="UniProtKB-ARBA"/>
</dbReference>
<keyword evidence="5" id="KW-0862">Zinc</keyword>
<evidence type="ECO:0000256" key="2">
    <source>
        <dbReference type="ARBA" id="ARBA00022257"/>
    </source>
</evidence>
<feature type="compositionally biased region" description="Basic and acidic residues" evidence="10">
    <location>
        <begin position="221"/>
        <end position="231"/>
    </location>
</feature>
<dbReference type="GO" id="GO:0061575">
    <property type="term" value="F:cyclin-dependent protein serine/threonine kinase activator activity"/>
    <property type="evidence" value="ECO:0007669"/>
    <property type="project" value="InterPro"/>
</dbReference>
<dbReference type="GO" id="GO:0008270">
    <property type="term" value="F:zinc ion binding"/>
    <property type="evidence" value="ECO:0007669"/>
    <property type="project" value="UniProtKB-KW"/>
</dbReference>
<dbReference type="InterPro" id="IPR004575">
    <property type="entry name" value="MAT1/Tfb3"/>
</dbReference>
<keyword evidence="12" id="KW-0808">Transferase</keyword>
<dbReference type="GO" id="GO:0006289">
    <property type="term" value="P:nucleotide-excision repair"/>
    <property type="evidence" value="ECO:0007669"/>
    <property type="project" value="InterPro"/>
</dbReference>
<dbReference type="Pfam" id="PF17121">
    <property type="entry name" value="zf-C3HC4_5"/>
    <property type="match status" value="1"/>
</dbReference>
<dbReference type="InterPro" id="IPR015877">
    <property type="entry name" value="MAT1_centre"/>
</dbReference>
<dbReference type="NCBIfam" id="TIGR00570">
    <property type="entry name" value="cdk7"/>
    <property type="match status" value="1"/>
</dbReference>
<reference evidence="12 13" key="1">
    <citation type="journal article" date="2018" name="Mol. Biol. Evol.">
        <title>Broad Genomic Sampling Reveals a Smut Pathogenic Ancestry of the Fungal Clade Ustilaginomycotina.</title>
        <authorList>
            <person name="Kijpornyongpan T."/>
            <person name="Mondo S.J."/>
            <person name="Barry K."/>
            <person name="Sandor L."/>
            <person name="Lee J."/>
            <person name="Lipzen A."/>
            <person name="Pangilinan J."/>
            <person name="LaButti K."/>
            <person name="Hainaut M."/>
            <person name="Henrissat B."/>
            <person name="Grigoriev I.V."/>
            <person name="Spatafora J.W."/>
            <person name="Aime M.C."/>
        </authorList>
    </citation>
    <scope>NUCLEOTIDE SEQUENCE [LARGE SCALE GENOMIC DNA]</scope>
    <source>
        <strain evidence="12 13">MCA 4198</strain>
    </source>
</reference>
<dbReference type="SUPFAM" id="SSF57850">
    <property type="entry name" value="RING/U-box"/>
    <property type="match status" value="1"/>
</dbReference>
<keyword evidence="13" id="KW-1185">Reference proteome</keyword>
<dbReference type="GeneID" id="37043262"/>
<dbReference type="OrthoDB" id="5963at2759"/>
<evidence type="ECO:0000256" key="7">
    <source>
        <dbReference type="ARBA" id="ARBA00029873"/>
    </source>
</evidence>
<gene>
    <name evidence="12" type="ORF">FA10DRAFT_266074</name>
</gene>
<dbReference type="InterPro" id="IPR017907">
    <property type="entry name" value="Znf_RING_CS"/>
</dbReference>
<protein>
    <recommendedName>
        <fullName evidence="2">RNA polymerase II transcription factor B subunit 3</fullName>
    </recommendedName>
    <alternativeName>
        <fullName evidence="8">RNA polymerase II transcription factor B 38 kDa subunit</fullName>
    </alternativeName>
    <alternativeName>
        <fullName evidence="7">RNA polymerase II transcription factor B p38 subunit</fullName>
    </alternativeName>
</protein>
<dbReference type="CDD" id="cd16573">
    <property type="entry name" value="RING-HC_TFB3-like"/>
    <property type="match status" value="1"/>
</dbReference>
<evidence type="ECO:0000256" key="4">
    <source>
        <dbReference type="ARBA" id="ARBA00022771"/>
    </source>
</evidence>
<dbReference type="InParanoid" id="A0A316YWW5"/>
<dbReference type="GO" id="GO:0006357">
    <property type="term" value="P:regulation of transcription by RNA polymerase II"/>
    <property type="evidence" value="ECO:0007669"/>
    <property type="project" value="TreeGrafter"/>
</dbReference>
<dbReference type="FunFam" id="3.30.40.10:FF:000037">
    <property type="entry name" value="Cdk-activating kinase assembly factor MAT1, centre"/>
    <property type="match status" value="1"/>
</dbReference>
<dbReference type="PROSITE" id="PS00518">
    <property type="entry name" value="ZF_RING_1"/>
    <property type="match status" value="1"/>
</dbReference>
<dbReference type="AlphaFoldDB" id="A0A316YWW5"/>
<feature type="compositionally biased region" description="Polar residues" evidence="10">
    <location>
        <begin position="53"/>
        <end position="65"/>
    </location>
</feature>
<dbReference type="Gene3D" id="3.30.40.10">
    <property type="entry name" value="Zinc/RING finger domain, C3HC4 (zinc finger)"/>
    <property type="match status" value="1"/>
</dbReference>
<keyword evidence="3" id="KW-0479">Metal-binding</keyword>
<keyword evidence="6" id="KW-0539">Nucleus</keyword>